<comment type="caution">
    <text evidence="1">The sequence shown here is derived from an EMBL/GenBank/DDBJ whole genome shotgun (WGS) entry which is preliminary data.</text>
</comment>
<evidence type="ECO:0000313" key="1">
    <source>
        <dbReference type="EMBL" id="KAA6328294.1"/>
    </source>
</evidence>
<reference evidence="1" key="1">
    <citation type="submission" date="2019-03" db="EMBL/GenBank/DDBJ databases">
        <title>Single cell metagenomics reveals metabolic interactions within the superorganism composed of flagellate Streblomastix strix and complex community of Bacteroidetes bacteria on its surface.</title>
        <authorList>
            <person name="Treitli S.C."/>
            <person name="Kolisko M."/>
            <person name="Husnik F."/>
            <person name="Keeling P."/>
            <person name="Hampl V."/>
        </authorList>
    </citation>
    <scope>NUCLEOTIDE SEQUENCE</scope>
    <source>
        <strain evidence="1">STM</strain>
    </source>
</reference>
<dbReference type="AlphaFoldDB" id="A0A5J4R4T0"/>
<gene>
    <name evidence="1" type="ORF">EZS27_022789</name>
</gene>
<name>A0A5J4R4T0_9ZZZZ</name>
<accession>A0A5J4R4T0</accession>
<protein>
    <submittedName>
        <fullName evidence="1">Uncharacterized protein</fullName>
    </submittedName>
</protein>
<organism evidence="1">
    <name type="scientific">termite gut metagenome</name>
    <dbReference type="NCBI Taxonomy" id="433724"/>
    <lineage>
        <taxon>unclassified sequences</taxon>
        <taxon>metagenomes</taxon>
        <taxon>organismal metagenomes</taxon>
    </lineage>
</organism>
<proteinExistence type="predicted"/>
<dbReference type="EMBL" id="SNRY01001844">
    <property type="protein sequence ID" value="KAA6328294.1"/>
    <property type="molecule type" value="Genomic_DNA"/>
</dbReference>
<sequence>MVRVERKFYSKAFREQVLTAYYHS</sequence>
<feature type="non-terminal residue" evidence="1">
    <location>
        <position position="24"/>
    </location>
</feature>